<dbReference type="KEGG" id="vg:26630002"/>
<dbReference type="Proteomes" id="UP000201630">
    <property type="component" value="Segment"/>
</dbReference>
<evidence type="ECO:0000313" key="1">
    <source>
        <dbReference type="EMBL" id="AKQ06813.1"/>
    </source>
</evidence>
<dbReference type="OrthoDB" id="8002at10239"/>
<gene>
    <name evidence="1" type="ORF">Fri1_8</name>
</gene>
<dbReference type="GeneID" id="26630002"/>
<protein>
    <submittedName>
        <fullName evidence="1">Uncharacterized protein</fullName>
    </submittedName>
</protein>
<keyword evidence="2" id="KW-1185">Reference proteome</keyword>
<organism evidence="1 2">
    <name type="scientific">Acinetobacter phage Fri1</name>
    <dbReference type="NCBI Taxonomy" id="1647373"/>
    <lineage>
        <taxon>Viruses</taxon>
        <taxon>Duplodnaviria</taxon>
        <taxon>Heunggongvirae</taxon>
        <taxon>Uroviricota</taxon>
        <taxon>Caudoviricetes</taxon>
        <taxon>Autographivirales</taxon>
        <taxon>Autoscriptoviridae</taxon>
        <taxon>Beijerinckvirinae</taxon>
        <taxon>Friunavirus</taxon>
        <taxon>Friunavirus Fri1</taxon>
    </lineage>
</organism>
<dbReference type="EMBL" id="KR149290">
    <property type="protein sequence ID" value="AKQ06813.1"/>
    <property type="molecule type" value="Genomic_DNA"/>
</dbReference>
<name>A0A0H4TF97_9CAUD</name>
<accession>A0A0H4TF97</accession>
<reference evidence="1 2" key="1">
    <citation type="submission" date="2015-04" db="EMBL/GenBank/DDBJ databases">
        <authorList>
            <person name="Shneider M.M."/>
            <person name="Klumpp J."/>
            <person name="Miroshnikov K.A."/>
            <person name="Leiman P.G."/>
        </authorList>
    </citation>
    <scope>NUCLEOTIDE SEQUENCE [LARGE SCALE GENOMIC DNA]</scope>
</reference>
<sequence length="49" mass="5508">MSHIIYGVEPIMTVIAQCLEETLLLQQGQYPIHYSAKAYMLGYMGQCGL</sequence>
<proteinExistence type="predicted"/>
<dbReference type="RefSeq" id="YP_009203014.1">
    <property type="nucleotide sequence ID" value="NC_028848.1"/>
</dbReference>
<evidence type="ECO:0000313" key="2">
    <source>
        <dbReference type="Proteomes" id="UP000201630"/>
    </source>
</evidence>